<dbReference type="InterPro" id="IPR018497">
    <property type="entry name" value="Peptidase_M13_C"/>
</dbReference>
<evidence type="ECO:0000313" key="4">
    <source>
        <dbReference type="Proteomes" id="UP000723463"/>
    </source>
</evidence>
<dbReference type="Gene3D" id="3.40.390.10">
    <property type="entry name" value="Collagenase (Catalytic Domain)"/>
    <property type="match status" value="1"/>
</dbReference>
<sequence length="90" mass="10207">MTLPENPADNAGIKMAFRSWQSRFQSDPKPSPPLPYLLTPYRIADFKLPGLGKYTPEQLFFMAYGRLRCTKLTPESPVDLVNHNSHSSPQ</sequence>
<protein>
    <recommendedName>
        <fullName evidence="2">Peptidase M13 C-terminal domain-containing protein</fullName>
    </recommendedName>
</protein>
<dbReference type="Proteomes" id="UP000723463">
    <property type="component" value="Unassembled WGS sequence"/>
</dbReference>
<accession>A0A9P6FDX5</accession>
<dbReference type="PANTHER" id="PTHR11733:SF167">
    <property type="entry name" value="FI17812P1-RELATED"/>
    <property type="match status" value="1"/>
</dbReference>
<evidence type="ECO:0000313" key="3">
    <source>
        <dbReference type="EMBL" id="KAF9549103.1"/>
    </source>
</evidence>
<dbReference type="InterPro" id="IPR024079">
    <property type="entry name" value="MetalloPept_cat_dom_sf"/>
</dbReference>
<gene>
    <name evidence="3" type="ORF">EC957_004741</name>
</gene>
<dbReference type="InterPro" id="IPR000718">
    <property type="entry name" value="Peptidase_M13"/>
</dbReference>
<evidence type="ECO:0000256" key="1">
    <source>
        <dbReference type="ARBA" id="ARBA00007357"/>
    </source>
</evidence>
<dbReference type="PROSITE" id="PS51885">
    <property type="entry name" value="NEPRILYSIN"/>
    <property type="match status" value="1"/>
</dbReference>
<comment type="similarity">
    <text evidence="1">Belongs to the peptidase M13 family.</text>
</comment>
<feature type="domain" description="Peptidase M13 C-terminal" evidence="2">
    <location>
        <begin position="1"/>
        <end position="89"/>
    </location>
</feature>
<reference evidence="3" key="1">
    <citation type="journal article" date="2020" name="Fungal Divers.">
        <title>Resolving the Mortierellaceae phylogeny through synthesis of multi-gene phylogenetics and phylogenomics.</title>
        <authorList>
            <person name="Vandepol N."/>
            <person name="Liber J."/>
            <person name="Desiro A."/>
            <person name="Na H."/>
            <person name="Kennedy M."/>
            <person name="Barry K."/>
            <person name="Grigoriev I.V."/>
            <person name="Miller A.N."/>
            <person name="O'Donnell K."/>
            <person name="Stajich J.E."/>
            <person name="Bonito G."/>
        </authorList>
    </citation>
    <scope>NUCLEOTIDE SEQUENCE</scope>
    <source>
        <strain evidence="3">NRRL 2591</strain>
    </source>
</reference>
<name>A0A9P6FDX5_9FUNG</name>
<evidence type="ECO:0000259" key="2">
    <source>
        <dbReference type="Pfam" id="PF01431"/>
    </source>
</evidence>
<organism evidence="3 4">
    <name type="scientific">Mortierella hygrophila</name>
    <dbReference type="NCBI Taxonomy" id="979708"/>
    <lineage>
        <taxon>Eukaryota</taxon>
        <taxon>Fungi</taxon>
        <taxon>Fungi incertae sedis</taxon>
        <taxon>Mucoromycota</taxon>
        <taxon>Mortierellomycotina</taxon>
        <taxon>Mortierellomycetes</taxon>
        <taxon>Mortierellales</taxon>
        <taxon>Mortierellaceae</taxon>
        <taxon>Mortierella</taxon>
    </lineage>
</organism>
<keyword evidence="4" id="KW-1185">Reference proteome</keyword>
<dbReference type="EMBL" id="JAAAXW010000022">
    <property type="protein sequence ID" value="KAF9549103.1"/>
    <property type="molecule type" value="Genomic_DNA"/>
</dbReference>
<dbReference type="GO" id="GO:0004222">
    <property type="term" value="F:metalloendopeptidase activity"/>
    <property type="evidence" value="ECO:0007669"/>
    <property type="project" value="InterPro"/>
</dbReference>
<dbReference type="GO" id="GO:0005886">
    <property type="term" value="C:plasma membrane"/>
    <property type="evidence" value="ECO:0007669"/>
    <property type="project" value="TreeGrafter"/>
</dbReference>
<dbReference type="Pfam" id="PF01431">
    <property type="entry name" value="Peptidase_M13"/>
    <property type="match status" value="1"/>
</dbReference>
<dbReference type="PANTHER" id="PTHR11733">
    <property type="entry name" value="ZINC METALLOPROTEASE FAMILY M13 NEPRILYSIN-RELATED"/>
    <property type="match status" value="1"/>
</dbReference>
<dbReference type="SUPFAM" id="SSF55486">
    <property type="entry name" value="Metalloproteases ('zincins'), catalytic domain"/>
    <property type="match status" value="1"/>
</dbReference>
<dbReference type="GO" id="GO:0016485">
    <property type="term" value="P:protein processing"/>
    <property type="evidence" value="ECO:0007669"/>
    <property type="project" value="TreeGrafter"/>
</dbReference>
<proteinExistence type="inferred from homology"/>
<dbReference type="AlphaFoldDB" id="A0A9P6FDX5"/>
<comment type="caution">
    <text evidence="3">The sequence shown here is derived from an EMBL/GenBank/DDBJ whole genome shotgun (WGS) entry which is preliminary data.</text>
</comment>